<dbReference type="OrthoDB" id="1490335at2"/>
<dbReference type="Pfam" id="PF17660">
    <property type="entry name" value="BTRD1"/>
    <property type="match status" value="4"/>
</dbReference>
<dbReference type="eggNOG" id="COG0739">
    <property type="taxonomic scope" value="Bacteria"/>
</dbReference>
<evidence type="ECO:0000313" key="5">
    <source>
        <dbReference type="Proteomes" id="UP000002724"/>
    </source>
</evidence>
<dbReference type="GO" id="GO:0004222">
    <property type="term" value="F:metalloendopeptidase activity"/>
    <property type="evidence" value="ECO:0007669"/>
    <property type="project" value="TreeGrafter"/>
</dbReference>
<accession>B4SDT8</accession>
<dbReference type="RefSeq" id="WP_012508932.1">
    <property type="nucleotide sequence ID" value="NC_011060.1"/>
</dbReference>
<dbReference type="PANTHER" id="PTHR21666">
    <property type="entry name" value="PEPTIDASE-RELATED"/>
    <property type="match status" value="1"/>
</dbReference>
<dbReference type="Proteomes" id="UP000002724">
    <property type="component" value="Chromosome"/>
</dbReference>
<dbReference type="InterPro" id="IPR050570">
    <property type="entry name" value="Cell_wall_metabolism_enzyme"/>
</dbReference>
<dbReference type="SUPFAM" id="SSF49899">
    <property type="entry name" value="Concanavalin A-like lectins/glucanases"/>
    <property type="match status" value="1"/>
</dbReference>
<dbReference type="SMART" id="SM00560">
    <property type="entry name" value="LamGL"/>
    <property type="match status" value="1"/>
</dbReference>
<name>B4SDT8_PELPB</name>
<dbReference type="SUPFAM" id="SSF51261">
    <property type="entry name" value="Duplicated hybrid motif"/>
    <property type="match status" value="1"/>
</dbReference>
<dbReference type="InterPro" id="IPR016047">
    <property type="entry name" value="M23ase_b-sheet_dom"/>
</dbReference>
<organism evidence="4 5">
    <name type="scientific">Pelodictyon phaeoclathratiforme (strain DSM 5477 / BU-1)</name>
    <dbReference type="NCBI Taxonomy" id="324925"/>
    <lineage>
        <taxon>Bacteria</taxon>
        <taxon>Pseudomonadati</taxon>
        <taxon>Chlorobiota</taxon>
        <taxon>Chlorobiia</taxon>
        <taxon>Chlorobiales</taxon>
        <taxon>Chlorobiaceae</taxon>
        <taxon>Chlorobium/Pelodictyon group</taxon>
        <taxon>Pelodictyon</taxon>
    </lineage>
</organism>
<evidence type="ECO:0000259" key="3">
    <source>
        <dbReference type="SMART" id="SM00560"/>
    </source>
</evidence>
<dbReference type="EMBL" id="CP001110">
    <property type="protein sequence ID" value="ACF44456.1"/>
    <property type="molecule type" value="Genomic_DNA"/>
</dbReference>
<evidence type="ECO:0000256" key="2">
    <source>
        <dbReference type="ARBA" id="ARBA00023157"/>
    </source>
</evidence>
<dbReference type="InterPro" id="IPR049511">
    <property type="entry name" value="PGH-like_rpt"/>
</dbReference>
<dbReference type="AlphaFoldDB" id="B4SDT8"/>
<gene>
    <name evidence="4" type="ordered locus">Ppha_2261</name>
</gene>
<dbReference type="InterPro" id="IPR013320">
    <property type="entry name" value="ConA-like_dom_sf"/>
</dbReference>
<keyword evidence="5" id="KW-1185">Reference proteome</keyword>
<evidence type="ECO:0000313" key="4">
    <source>
        <dbReference type="EMBL" id="ACF44456.1"/>
    </source>
</evidence>
<protein>
    <submittedName>
        <fullName evidence="4">LamG domain protein jellyroll fold domain protein</fullName>
    </submittedName>
</protein>
<dbReference type="Gene3D" id="2.60.120.200">
    <property type="match status" value="1"/>
</dbReference>
<dbReference type="InterPro" id="IPR006558">
    <property type="entry name" value="LamG-like"/>
</dbReference>
<dbReference type="InterPro" id="IPR011055">
    <property type="entry name" value="Dup_hybrid_motif"/>
</dbReference>
<evidence type="ECO:0000256" key="1">
    <source>
        <dbReference type="ARBA" id="ARBA00022729"/>
    </source>
</evidence>
<reference evidence="4 5" key="1">
    <citation type="submission" date="2008-06" db="EMBL/GenBank/DDBJ databases">
        <title>Complete sequence of Pelodictyon phaeoclathratiforme BU-1.</title>
        <authorList>
            <consortium name="US DOE Joint Genome Institute"/>
            <person name="Lucas S."/>
            <person name="Copeland A."/>
            <person name="Lapidus A."/>
            <person name="Glavina del Rio T."/>
            <person name="Dalin E."/>
            <person name="Tice H."/>
            <person name="Bruce D."/>
            <person name="Goodwin L."/>
            <person name="Pitluck S."/>
            <person name="Schmutz J."/>
            <person name="Larimer F."/>
            <person name="Land M."/>
            <person name="Hauser L."/>
            <person name="Kyrpides N."/>
            <person name="Mikhailova N."/>
            <person name="Liu Z."/>
            <person name="Li T."/>
            <person name="Zhao F."/>
            <person name="Overmann J."/>
            <person name="Bryant D.A."/>
            <person name="Richardson P."/>
        </authorList>
    </citation>
    <scope>NUCLEOTIDE SEQUENCE [LARGE SCALE GENOMIC DNA]</scope>
    <source>
        <strain evidence="5">DSM 5477 / BU-1</strain>
    </source>
</reference>
<dbReference type="STRING" id="324925.Ppha_2261"/>
<keyword evidence="1" id="KW-0732">Signal</keyword>
<dbReference type="PANTHER" id="PTHR21666:SF270">
    <property type="entry name" value="MUREIN HYDROLASE ACTIVATOR ENVC"/>
    <property type="match status" value="1"/>
</dbReference>
<dbReference type="HOGENOM" id="CLU_423272_0_0_10"/>
<sequence>MALSLTWGGCADTSVAFSEFFASDHTVAVRFMMQFVNAYDGPLLAVHGSGLYFIGNGDGRGGNNKLSIRIGTGLLDIPVASSFQESWHHIAVVRKGSTFTIYLDGVSKGTLAVPSSNKPSGTLRLGRSDEIHQQFYGFIDDVAVFTAALTTSQVALLAAAKTLTGKEVNLLAGFIFGDGVSEPVPATLKRPVTCVPGAHNVTVSNSRDNAADSKLLPLSLVSHMRLPFEQGRIVTISQAFGDPTISHSGYAAFCYDFMFPDGDINGHTFRASSPGTVAHVWEGGPNTSQGPSNFVTIQQGATEFCDYLHLQQNSCGVKSGEHVSYGTDLATVGRSGTGSPHLHQAVTNLGEHTADRSHFVTIAFPFCNYEYSDDSGATWHHVIRGYLKKGQWVRNPVPKSPVRYTAAWTPNTTGEYQMYDVPYAKYRARYDELWPQGWRLYSLSIVVVNDVPLYTAVWRPGSGGEYQIYDASYASYRKRYDELWAKGWRLKLLTRYVIGGQIRYTAVWAPKTGGEYQIYDASYASYRARYDELWPQGWRLKLIDVIDVNGTLSYTAAWEPSKEGEYQIYGATFAQFKARYDELWSGGWRLKFISTCNSGGTKITAVWRQTKELELWVHGWEYADLRARYDVLWQQGWRLKLFDRFTV</sequence>
<proteinExistence type="predicted"/>
<dbReference type="Gene3D" id="2.70.70.10">
    <property type="entry name" value="Glucose Permease (Domain IIA)"/>
    <property type="match status" value="1"/>
</dbReference>
<dbReference type="Pfam" id="PF13385">
    <property type="entry name" value="Laminin_G_3"/>
    <property type="match status" value="1"/>
</dbReference>
<dbReference type="KEGG" id="pph:Ppha_2261"/>
<dbReference type="Pfam" id="PF01551">
    <property type="entry name" value="Peptidase_M23"/>
    <property type="match status" value="1"/>
</dbReference>
<keyword evidence="2" id="KW-1015">Disulfide bond</keyword>
<feature type="domain" description="LamG-like jellyroll fold" evidence="3">
    <location>
        <begin position="23"/>
        <end position="152"/>
    </location>
</feature>